<dbReference type="EMBL" id="QHHQ01000004">
    <property type="protein sequence ID" value="RAH99737.1"/>
    <property type="molecule type" value="Genomic_DNA"/>
</dbReference>
<feature type="domain" description="Glycosyltransferase 61 catalytic" evidence="1">
    <location>
        <begin position="151"/>
        <end position="322"/>
    </location>
</feature>
<evidence type="ECO:0000313" key="3">
    <source>
        <dbReference type="Proteomes" id="UP000249590"/>
    </source>
</evidence>
<evidence type="ECO:0000313" key="2">
    <source>
        <dbReference type="EMBL" id="RAH99737.1"/>
    </source>
</evidence>
<reference evidence="2 3" key="1">
    <citation type="submission" date="2018-05" db="EMBL/GenBank/DDBJ databases">
        <title>Acuticoccus sediminis sp. nov., isolated from deep-sea sediment of Indian Ocean.</title>
        <authorList>
            <person name="Liu X."/>
            <person name="Lai Q."/>
            <person name="Du Y."/>
            <person name="Sun F."/>
            <person name="Zhang X."/>
            <person name="Wang S."/>
            <person name="Shao Z."/>
        </authorList>
    </citation>
    <scope>NUCLEOTIDE SEQUENCE [LARGE SCALE GENOMIC DNA]</scope>
    <source>
        <strain evidence="2 3">PTG4-2</strain>
    </source>
</reference>
<dbReference type="Proteomes" id="UP000249590">
    <property type="component" value="Unassembled WGS sequence"/>
</dbReference>
<dbReference type="InterPro" id="IPR049625">
    <property type="entry name" value="Glyco_transf_61_cat"/>
</dbReference>
<protein>
    <recommendedName>
        <fullName evidence="1">Glycosyltransferase 61 catalytic domain-containing protein</fullName>
    </recommendedName>
</protein>
<organism evidence="2 3">
    <name type="scientific">Acuticoccus sediminis</name>
    <dbReference type="NCBI Taxonomy" id="2184697"/>
    <lineage>
        <taxon>Bacteria</taxon>
        <taxon>Pseudomonadati</taxon>
        <taxon>Pseudomonadota</taxon>
        <taxon>Alphaproteobacteria</taxon>
        <taxon>Hyphomicrobiales</taxon>
        <taxon>Amorphaceae</taxon>
        <taxon>Acuticoccus</taxon>
    </lineage>
</organism>
<evidence type="ECO:0000259" key="1">
    <source>
        <dbReference type="Pfam" id="PF04577"/>
    </source>
</evidence>
<gene>
    <name evidence="2" type="ORF">DLJ53_18405</name>
</gene>
<sequence length="376" mass="40253">MGVELGLARTGNPHRDLTVSKILEANRRTGRYPRLAGISATDLASETRVLAGPAPNRYHRHPIAAPFEGTGIHQLPFDDEMTEALVLRRFHDVVLVRGGGFVTILRGNEIDDASSGIVMRQMRLSRLADAITTIPHAAVCDGPHKSGNPIHFIADRLTRGVLLHTLAGAPASVIAIGTDEQPFARFAAAAVHPGHIHLAAGTPYRVEQLDVLSTTFRPTGHPFWYLDETVVRTIVPRLLAGVPERDGPKAVYLARKDTSRRPMRNEDKLIAALEAHGVTTLVMSQLAPAEQLAAVRGAGLVIGPHGGALTHILAARPGTRFVELFNPSIGTASFAALSLVSDADYTPLFGTPEEAGDGWTIDVDTVLDAALGRRTA</sequence>
<dbReference type="AlphaFoldDB" id="A0A8B2NP26"/>
<comment type="caution">
    <text evidence="2">The sequence shown here is derived from an EMBL/GenBank/DDBJ whole genome shotgun (WGS) entry which is preliminary data.</text>
</comment>
<dbReference type="GO" id="GO:0016757">
    <property type="term" value="F:glycosyltransferase activity"/>
    <property type="evidence" value="ECO:0007669"/>
    <property type="project" value="InterPro"/>
</dbReference>
<accession>A0A8B2NP26</accession>
<name>A0A8B2NP26_9HYPH</name>
<proteinExistence type="predicted"/>
<dbReference type="Pfam" id="PF04577">
    <property type="entry name" value="Glyco_transf_61"/>
    <property type="match status" value="1"/>
</dbReference>
<keyword evidence="3" id="KW-1185">Reference proteome</keyword>